<dbReference type="OrthoDB" id="9971371at2759"/>
<feature type="compositionally biased region" description="Polar residues" evidence="1">
    <location>
        <begin position="324"/>
        <end position="349"/>
    </location>
</feature>
<dbReference type="Pfam" id="PF15667">
    <property type="entry name" value="CMIP6"/>
    <property type="match status" value="1"/>
</dbReference>
<evidence type="ECO:0000313" key="2">
    <source>
        <dbReference type="Proteomes" id="UP001165740"/>
    </source>
</evidence>
<dbReference type="OMA" id="FVWSRMD"/>
<accession>A0A9U8E0W9</accession>
<feature type="compositionally biased region" description="Basic and acidic residues" evidence="1">
    <location>
        <begin position="311"/>
        <end position="320"/>
    </location>
</feature>
<feature type="compositionally biased region" description="Polar residues" evidence="1">
    <location>
        <begin position="300"/>
        <end position="310"/>
    </location>
</feature>
<name>A0A9U8E0W9_BIOGL</name>
<dbReference type="Proteomes" id="UP001165740">
    <property type="component" value="Chromosome 3"/>
</dbReference>
<organism evidence="2 3">
    <name type="scientific">Biomphalaria glabrata</name>
    <name type="common">Bloodfluke planorb</name>
    <name type="synonym">Freshwater snail</name>
    <dbReference type="NCBI Taxonomy" id="6526"/>
    <lineage>
        <taxon>Eukaryota</taxon>
        <taxon>Metazoa</taxon>
        <taxon>Spiralia</taxon>
        <taxon>Lophotrochozoa</taxon>
        <taxon>Mollusca</taxon>
        <taxon>Gastropoda</taxon>
        <taxon>Heterobranchia</taxon>
        <taxon>Euthyneura</taxon>
        <taxon>Panpulmonata</taxon>
        <taxon>Hygrophila</taxon>
        <taxon>Lymnaeoidea</taxon>
        <taxon>Planorbidae</taxon>
        <taxon>Biomphalaria</taxon>
    </lineage>
</organism>
<dbReference type="GeneID" id="106055943"/>
<reference evidence="3" key="1">
    <citation type="submission" date="2025-08" db="UniProtKB">
        <authorList>
            <consortium name="RefSeq"/>
        </authorList>
    </citation>
    <scope>IDENTIFICATION</scope>
</reference>
<dbReference type="KEGG" id="bgt:106055943"/>
<dbReference type="AlphaFoldDB" id="A0A9U8E0W9"/>
<protein>
    <submittedName>
        <fullName evidence="3">Uncharacterized protein C2orf73 homolog</fullName>
    </submittedName>
</protein>
<dbReference type="PANTHER" id="PTHR35087:SF1">
    <property type="entry name" value="RIKEN CDNA 4930505A04 GENE"/>
    <property type="match status" value="1"/>
</dbReference>
<feature type="region of interest" description="Disordered" evidence="1">
    <location>
        <begin position="300"/>
        <end position="349"/>
    </location>
</feature>
<proteinExistence type="predicted"/>
<evidence type="ECO:0000256" key="1">
    <source>
        <dbReference type="SAM" id="MobiDB-lite"/>
    </source>
</evidence>
<gene>
    <name evidence="3" type="primary">LOC106055943</name>
</gene>
<dbReference type="PANTHER" id="PTHR35087">
    <property type="entry name" value="SIMILAR TO HYPOTHETICAL PROTEIN FLJ40298"/>
    <property type="match status" value="1"/>
</dbReference>
<dbReference type="InterPro" id="IPR031365">
    <property type="entry name" value="CMIP6"/>
</dbReference>
<sequence>MTMYLPPMQRKKKVVDKYSPDTFRVISEDAISDHPKYKPLPYAASFEPSTPLIQLDSNQNHWEATVILPLKNTKVLTQNLPDYRAHNPQPTSCGFLDKNVRFLNEPICHVFTKPVQHEEGRWWPARANAGSLHIPPYAEDTHYRIDYNYRHGEKPQFNGRHTANPNKDPAYGSVPVNFLRQKDGSQRFYKEGLSYEHQYNSRSDPNYPNRGRRMGAFVWSRMDPVSQNKFIEYYSRLAEEEKKAEEEGLDGPLKSCSAPVLRSFNHKDFKPKGRRSYTYKRRESNILRWEDEKKILQPSSDCNISNQVANDNKDDSHVREPYAGQQTEQEVNENSYFDVNNVTPGNMTT</sequence>
<dbReference type="RefSeq" id="XP_013067904.2">
    <property type="nucleotide sequence ID" value="XM_013212450.2"/>
</dbReference>
<keyword evidence="2" id="KW-1185">Reference proteome</keyword>
<evidence type="ECO:0000313" key="3">
    <source>
        <dbReference type="RefSeq" id="XP_013067904.2"/>
    </source>
</evidence>